<evidence type="ECO:0000313" key="2">
    <source>
        <dbReference type="EMBL" id="KJH69759.1"/>
    </source>
</evidence>
<comment type="caution">
    <text evidence="2">The sequence shown here is derived from an EMBL/GenBank/DDBJ whole genome shotgun (WGS) entry which is preliminary data.</text>
</comment>
<proteinExistence type="predicted"/>
<feature type="compositionally biased region" description="Basic and acidic residues" evidence="1">
    <location>
        <begin position="104"/>
        <end position="120"/>
    </location>
</feature>
<dbReference type="AlphaFoldDB" id="A0A0D8ZMU5"/>
<name>A0A0D8ZMU5_9CYAN</name>
<keyword evidence="3" id="KW-1185">Reference proteome</keyword>
<sequence>MTLEARLEIWIVAHCYEQNPRPQRIAELNTIFRQIYSDRRFHRYRNDGNRDYYEDALSLMWRYFFLNLCEVKTARKSGSFLETCNYAVGRLLVNLKGHLKNIEKQRQEEASQQEEPRINSEGDVTEPLDNVPNPKPELASRQFEAFLKLLEEDPTGELKDEINTLRGRKGVYTLTAQTYLLMYYREQKTIYQIAEELNIPRGSVLGGIKPTNWKALARKYAQMAIDLVSE</sequence>
<evidence type="ECO:0000313" key="3">
    <source>
        <dbReference type="Proteomes" id="UP000032452"/>
    </source>
</evidence>
<dbReference type="EMBL" id="JYON01000034">
    <property type="protein sequence ID" value="KJH69759.1"/>
    <property type="molecule type" value="Genomic_DNA"/>
</dbReference>
<evidence type="ECO:0000256" key="1">
    <source>
        <dbReference type="SAM" id="MobiDB-lite"/>
    </source>
</evidence>
<organism evidence="2 3">
    <name type="scientific">Aliterella atlantica CENA595</name>
    <dbReference type="NCBI Taxonomy" id="1618023"/>
    <lineage>
        <taxon>Bacteria</taxon>
        <taxon>Bacillati</taxon>
        <taxon>Cyanobacteriota</taxon>
        <taxon>Cyanophyceae</taxon>
        <taxon>Chroococcidiopsidales</taxon>
        <taxon>Aliterellaceae</taxon>
        <taxon>Aliterella</taxon>
    </lineage>
</organism>
<gene>
    <name evidence="2" type="ORF">UH38_21810</name>
</gene>
<dbReference type="Proteomes" id="UP000032452">
    <property type="component" value="Unassembled WGS sequence"/>
</dbReference>
<feature type="region of interest" description="Disordered" evidence="1">
    <location>
        <begin position="104"/>
        <end position="135"/>
    </location>
</feature>
<protein>
    <submittedName>
        <fullName evidence="2">Uncharacterized protein</fullName>
    </submittedName>
</protein>
<accession>A0A0D8ZMU5</accession>
<reference evidence="2 3" key="1">
    <citation type="submission" date="2015-02" db="EMBL/GenBank/DDBJ databases">
        <title>Draft genome of a novel marine cyanobacterium (Chroococcales) isolated from South Atlantic Ocean.</title>
        <authorList>
            <person name="Rigonato J."/>
            <person name="Alvarenga D.O."/>
            <person name="Branco L.H."/>
            <person name="Varani A.M."/>
            <person name="Brandini F.P."/>
            <person name="Fiore M.F."/>
        </authorList>
    </citation>
    <scope>NUCLEOTIDE SEQUENCE [LARGE SCALE GENOMIC DNA]</scope>
    <source>
        <strain evidence="2 3">CENA595</strain>
    </source>
</reference>